<dbReference type="InterPro" id="IPR001611">
    <property type="entry name" value="Leu-rich_rpt"/>
</dbReference>
<evidence type="ECO:0000256" key="15">
    <source>
        <dbReference type="ARBA" id="ARBA00022692"/>
    </source>
</evidence>
<dbReference type="GO" id="GO:0006260">
    <property type="term" value="P:DNA replication"/>
    <property type="evidence" value="ECO:0007669"/>
    <property type="project" value="UniProtKB-KW"/>
</dbReference>
<evidence type="ECO:0000256" key="5">
    <source>
        <dbReference type="ARBA" id="ARBA00006260"/>
    </source>
</evidence>
<evidence type="ECO:0000256" key="16">
    <source>
        <dbReference type="ARBA" id="ARBA00022705"/>
    </source>
</evidence>
<dbReference type="InterPro" id="IPR011009">
    <property type="entry name" value="Kinase-like_dom_sf"/>
</dbReference>
<dbReference type="Gene3D" id="2.60.120.430">
    <property type="entry name" value="Galactose-binding lectin"/>
    <property type="match status" value="1"/>
</dbReference>
<evidence type="ECO:0000256" key="37">
    <source>
        <dbReference type="ARBA" id="ARBA00080867"/>
    </source>
</evidence>
<sequence>MGAHDFVLPKLLLTHLLCSTVLLFCSASFGLAATAKLHREEVKALREIAKKLGKKDWDFGKDPCGEGNWTGEYGTKGFENLVICNCTFNNNSSCHVVHIAFKAQNLSGIVPPEFSKLTHLKILDLSRNYLNGTIPPEWAKMRLSELYFMGNRLSGPFPTVLTNIITLTNLSIEGNLFSGPIPPEIGKLTNLRKLVLASNAFTGELPLALSKLTNLVDMRISDNNFSGSIPDFIRNWTMIEKLLVQGCSLEGPIPSSISALTKLTDLRITDLKGKGSTFPPLHNMKLMKSLMLRNCLIHGEIPANIADMRNLKTLDLSYNELTGAIPDTFSQLAKVDYIYLTGNKLTGTIPEWITGRNKIVDVSYNNFTWESSSLPECPRGNVNLVESYSSSADKIKMHTCLQKSFPCSTSQNHHRYSLYINCGGNEVNINGNKYEADREPRGASMFYTGQNWALSSTGNFVDNDIDADIYIETNNSVLSNVSALNSELYTTARVSPLSLTYYGLCLINGNYTVKLHFAEIIFTDDRSYYDLGRRIFDVYIQEKLVLKDFNIEDEAGGAGKPIVKTFTAAVTSQTLKIHFYWAGKGTTGIPLRGFYGPLISAISVDPNFKPPAANGKKKHTILVVWTLATSLFLVLLVLGVMKRKGWLGGKVASDKELRDIDLQTGIFTLKQIKAATRNFDAENKLGEGGFGSVYKGLLSDGTIIAVKQLSSKSKQGNREFVNEIGMISALQHPNLVKLHGCCVEGNHLMLVYEYMENNCLSRALFGKDLASRLKLDWHTRKKICLGIARGLAYLHEESRLKIVHRDIKTSNVLLDKEFNAKISDFGLAKLNEDDNTHISTRIAGTIGYMAPEYAMRGYLTEKADVYSFGVVALEIVSGKSNTNYRPKEEFVYLLDWAYVLQERGSLLELVDPALGSEYSSEEAILMLNVALLCSNASPTLRPSMSQVVSMLEGRTAVHELLSDPGFSAINSKYRAVRNHFWQDPNGTRSVSTNDPCTDSSSSCIKTEENGHLFRVSSVKSNDWEKEMAAIAVHQFAQCITCHAWSPEHSMVALCPNSNEVHIYKLFQDKWERVHVLQKHDQIVSGIDWSARSNRIVTASHDRNSYVWNLEGLEWVPTLVILRLNRAALCVQWSPRENKFAVGSGAKTVCICYYEQENNWWVSKLIRKKHDSSVTSVAWHPNNILLATTSTDGKCRVFSTFIKGVDAKDSRTGPSSDSKFGEQIVQLDLSFTWAFGVKWSPSGNTLAYVGHNSMIYFVDDVGPSPLAQNVAFRDLPLRDVMFVSERLVIGVGFDCTPMLFAADESGIWSFLRLFGGKKTSLGPKYGSQFSEAFGKLYGQSKHGVSNDAIEPSRSRGGVHENCINCIVPLRVPGKSTASRFSTSGMDGKVVIWDLENQADLSGYL</sequence>
<dbReference type="SMART" id="SM00369">
    <property type="entry name" value="LRR_TYP"/>
    <property type="match status" value="3"/>
</dbReference>
<dbReference type="InterPro" id="IPR003591">
    <property type="entry name" value="Leu-rich_rpt_typical-subtyp"/>
</dbReference>
<dbReference type="InterPro" id="IPR015943">
    <property type="entry name" value="WD40/YVTN_repeat-like_dom_sf"/>
</dbReference>
<keyword evidence="25 40" id="KW-0472">Membrane</keyword>
<evidence type="ECO:0000256" key="14">
    <source>
        <dbReference type="ARBA" id="ARBA00022679"/>
    </source>
</evidence>
<feature type="transmembrane region" description="Helical" evidence="40">
    <location>
        <begin position="622"/>
        <end position="641"/>
    </location>
</feature>
<dbReference type="PANTHER" id="PTHR48006">
    <property type="entry name" value="LEUCINE-RICH REPEAT-CONTAINING PROTEIN DDB_G0281931-RELATED"/>
    <property type="match status" value="1"/>
</dbReference>
<dbReference type="InterPro" id="IPR036322">
    <property type="entry name" value="WD40_repeat_dom_sf"/>
</dbReference>
<dbReference type="PROSITE" id="PS00107">
    <property type="entry name" value="PROTEIN_KINASE_ATP"/>
    <property type="match status" value="1"/>
</dbReference>
<evidence type="ECO:0000256" key="19">
    <source>
        <dbReference type="ARBA" id="ARBA00022741"/>
    </source>
</evidence>
<dbReference type="FunFam" id="1.10.510.10:FF:000044">
    <property type="entry name" value="Putative LRR receptor-like serine/threonine-protein kinase"/>
    <property type="match status" value="1"/>
</dbReference>
<evidence type="ECO:0000256" key="9">
    <source>
        <dbReference type="ARBA" id="ARBA00022490"/>
    </source>
</evidence>
<dbReference type="Pfam" id="PF00560">
    <property type="entry name" value="LRR_1"/>
    <property type="match status" value="2"/>
</dbReference>
<dbReference type="InterPro" id="IPR032675">
    <property type="entry name" value="LRR_dom_sf"/>
</dbReference>
<dbReference type="InterPro" id="IPR000719">
    <property type="entry name" value="Prot_kinase_dom"/>
</dbReference>
<evidence type="ECO:0000256" key="33">
    <source>
        <dbReference type="ARBA" id="ARBA00047899"/>
    </source>
</evidence>
<dbReference type="InterPro" id="IPR017441">
    <property type="entry name" value="Protein_kinase_ATP_BS"/>
</dbReference>
<dbReference type="SUPFAM" id="SSF56112">
    <property type="entry name" value="Protein kinase-like (PK-like)"/>
    <property type="match status" value="1"/>
</dbReference>
<protein>
    <recommendedName>
        <fullName evidence="8">Leucine-rich repeat and WD repeat-containing protein 1</fullName>
        <ecNumber evidence="7">2.7.11.1</ecNumber>
    </recommendedName>
    <alternativeName>
        <fullName evidence="37">Actin-related protein C1</fullName>
    </alternativeName>
    <alternativeName>
        <fullName evidence="31">Arp2/3 complex 41 kDa subunit</fullName>
    </alternativeName>
    <alternativeName>
        <fullName evidence="30">Origin recognition complex-associated protein</fullName>
    </alternativeName>
    <alternativeName>
        <fullName evidence="32">p41-ARC</fullName>
    </alternativeName>
</protein>
<evidence type="ECO:0000256" key="6">
    <source>
        <dbReference type="ARBA" id="ARBA00007545"/>
    </source>
</evidence>
<evidence type="ECO:0000313" key="42">
    <source>
        <dbReference type="EMBL" id="KAF3444942.1"/>
    </source>
</evidence>
<dbReference type="GO" id="GO:0000781">
    <property type="term" value="C:chromosome, telomeric region"/>
    <property type="evidence" value="ECO:0007669"/>
    <property type="project" value="UniProtKB-SubCell"/>
</dbReference>
<keyword evidence="17" id="KW-0732">Signal</keyword>
<dbReference type="InterPro" id="IPR001245">
    <property type="entry name" value="Ser-Thr/Tyr_kinase_cat_dom"/>
</dbReference>
<comment type="subcellular location">
    <subcellularLocation>
        <location evidence="4">Chromosome</location>
        <location evidence="4">Centromere</location>
        <location evidence="4">Kinetochore</location>
    </subcellularLocation>
    <subcellularLocation>
        <location evidence="3">Chromosome</location>
        <location evidence="3">Telomere</location>
    </subcellularLocation>
    <subcellularLocation>
        <location evidence="1">Cytoplasm</location>
        <location evidence="1">Cytoskeleton</location>
    </subcellularLocation>
    <subcellularLocation>
        <location evidence="2">Membrane</location>
        <topology evidence="2">Single-pass type I membrane protein</topology>
    </subcellularLocation>
</comment>
<comment type="caution">
    <text evidence="42">The sequence shown here is derived from an EMBL/GenBank/DDBJ whole genome shotgun (WGS) entry which is preliminary data.</text>
</comment>
<evidence type="ECO:0000256" key="36">
    <source>
        <dbReference type="ARBA" id="ARBA00065908"/>
    </source>
</evidence>
<evidence type="ECO:0000256" key="23">
    <source>
        <dbReference type="ARBA" id="ARBA00022895"/>
    </source>
</evidence>
<feature type="repeat" description="WD" evidence="38">
    <location>
        <begin position="1076"/>
        <end position="1110"/>
    </location>
</feature>
<keyword evidence="23" id="KW-0158">Chromosome</keyword>
<dbReference type="GO" id="GO:0016020">
    <property type="term" value="C:membrane"/>
    <property type="evidence" value="ECO:0007669"/>
    <property type="project" value="UniProtKB-SubCell"/>
</dbReference>
<dbReference type="OrthoDB" id="1893746at2759"/>
<keyword evidence="16" id="KW-0235">DNA replication</keyword>
<comment type="catalytic activity">
    <reaction evidence="34">
        <text>L-seryl-[protein] + ATP = O-phospho-L-seryl-[protein] + ADP + H(+)</text>
        <dbReference type="Rhea" id="RHEA:17989"/>
        <dbReference type="Rhea" id="RHEA-COMP:9863"/>
        <dbReference type="Rhea" id="RHEA-COMP:11604"/>
        <dbReference type="ChEBI" id="CHEBI:15378"/>
        <dbReference type="ChEBI" id="CHEBI:29999"/>
        <dbReference type="ChEBI" id="CHEBI:30616"/>
        <dbReference type="ChEBI" id="CHEBI:83421"/>
        <dbReference type="ChEBI" id="CHEBI:456216"/>
        <dbReference type="EC" id="2.7.11.1"/>
    </reaction>
</comment>
<dbReference type="PROSITE" id="PS50082">
    <property type="entry name" value="WD_REPEATS_2"/>
    <property type="match status" value="2"/>
</dbReference>
<keyword evidence="11" id="KW-0597">Phosphoprotein</keyword>
<dbReference type="GO" id="GO:0000776">
    <property type="term" value="C:kinetochore"/>
    <property type="evidence" value="ECO:0007669"/>
    <property type="project" value="UniProtKB-KW"/>
</dbReference>
<keyword evidence="9" id="KW-0963">Cytoplasm</keyword>
<evidence type="ECO:0000256" key="32">
    <source>
        <dbReference type="ARBA" id="ARBA00041789"/>
    </source>
</evidence>
<reference evidence="42" key="1">
    <citation type="submission" date="2020-03" db="EMBL/GenBank/DDBJ databases">
        <title>A high-quality chromosome-level genome assembly of a woody plant with both climbing and erect habits, Rhamnella rubrinervis.</title>
        <authorList>
            <person name="Lu Z."/>
            <person name="Yang Y."/>
            <person name="Zhu X."/>
            <person name="Sun Y."/>
        </authorList>
    </citation>
    <scope>NUCLEOTIDE SEQUENCE</scope>
    <source>
        <strain evidence="42">BYM</strain>
        <tissue evidence="42">Leaf</tissue>
    </source>
</reference>
<dbReference type="FunFam" id="3.80.10.10:FF:000452">
    <property type="entry name" value="Probable LRR receptor-like serine/threonine-protein kinase RFK1"/>
    <property type="match status" value="1"/>
</dbReference>
<dbReference type="Gene3D" id="3.30.200.20">
    <property type="entry name" value="Phosphorylase Kinase, domain 1"/>
    <property type="match status" value="1"/>
</dbReference>
<keyword evidence="12 38" id="KW-0853">WD repeat</keyword>
<evidence type="ECO:0000256" key="22">
    <source>
        <dbReference type="ARBA" id="ARBA00022840"/>
    </source>
</evidence>
<dbReference type="Pfam" id="PF11721">
    <property type="entry name" value="Malectin"/>
    <property type="match status" value="1"/>
</dbReference>
<keyword evidence="15 40" id="KW-0812">Transmembrane</keyword>
<keyword evidence="19 39" id="KW-0547">Nucleotide-binding</keyword>
<evidence type="ECO:0000313" key="43">
    <source>
        <dbReference type="Proteomes" id="UP000796880"/>
    </source>
</evidence>
<dbReference type="FunFam" id="3.80.10.10:FF:000041">
    <property type="entry name" value="LRR receptor-like serine/threonine-protein kinase ERECTA"/>
    <property type="match status" value="1"/>
</dbReference>
<evidence type="ECO:0000256" key="34">
    <source>
        <dbReference type="ARBA" id="ARBA00048679"/>
    </source>
</evidence>
<keyword evidence="43" id="KW-1185">Reference proteome</keyword>
<dbReference type="EMBL" id="VOIH02000006">
    <property type="protein sequence ID" value="KAF3444942.1"/>
    <property type="molecule type" value="Genomic_DNA"/>
</dbReference>
<evidence type="ECO:0000256" key="31">
    <source>
        <dbReference type="ARBA" id="ARBA00041244"/>
    </source>
</evidence>
<keyword evidence="24 40" id="KW-1133">Transmembrane helix</keyword>
<evidence type="ECO:0000256" key="11">
    <source>
        <dbReference type="ARBA" id="ARBA00022553"/>
    </source>
</evidence>
<dbReference type="InterPro" id="IPR051824">
    <property type="entry name" value="LRR_Rcpt-Like_S/T_Kinase"/>
</dbReference>
<dbReference type="SUPFAM" id="SSF50978">
    <property type="entry name" value="WD40 repeat-like"/>
    <property type="match status" value="1"/>
</dbReference>
<dbReference type="Gene3D" id="3.80.10.10">
    <property type="entry name" value="Ribonuclease Inhibitor"/>
    <property type="match status" value="3"/>
</dbReference>
<dbReference type="SMART" id="SM00220">
    <property type="entry name" value="S_TKc"/>
    <property type="match status" value="1"/>
</dbReference>
<evidence type="ECO:0000256" key="30">
    <source>
        <dbReference type="ARBA" id="ARBA00033046"/>
    </source>
</evidence>
<comment type="function">
    <text evidence="35">Functions as a component of the Arp2/3 complex which is involved in regulation of actin polymerization and together with an activating nucleation-promoting factor (NPF) mediates the formation of branched actin networks. Arp2/3 complex plays a critical role in the control of cell morphogenesis via the modulation of cell polarity development.</text>
</comment>
<proteinExistence type="inferred from homology"/>
<keyword evidence="20" id="KW-0418">Kinase</keyword>
<keyword evidence="26" id="KW-0675">Receptor</keyword>
<dbReference type="PROSITE" id="PS00108">
    <property type="entry name" value="PROTEIN_KINASE_ST"/>
    <property type="match status" value="1"/>
</dbReference>
<keyword evidence="13" id="KW-0433">Leucine-rich repeat</keyword>
<dbReference type="PANTHER" id="PTHR48006:SF68">
    <property type="entry name" value="PROTEIN KINASE DOMAIN-CONTAINING PROTEIN"/>
    <property type="match status" value="1"/>
</dbReference>
<evidence type="ECO:0000256" key="12">
    <source>
        <dbReference type="ARBA" id="ARBA00022574"/>
    </source>
</evidence>
<feature type="binding site" evidence="39">
    <location>
        <position position="707"/>
    </location>
    <ligand>
        <name>ATP</name>
        <dbReference type="ChEBI" id="CHEBI:30616"/>
    </ligand>
</feature>
<evidence type="ECO:0000256" key="8">
    <source>
        <dbReference type="ARBA" id="ARBA00015536"/>
    </source>
</evidence>
<name>A0A8K0H3A2_9ROSA</name>
<evidence type="ECO:0000256" key="25">
    <source>
        <dbReference type="ARBA" id="ARBA00023136"/>
    </source>
</evidence>
<keyword evidence="27" id="KW-0325">Glycoprotein</keyword>
<comment type="similarity">
    <text evidence="5">Belongs to the WD repeat ARPC1 family.</text>
</comment>
<dbReference type="InterPro" id="IPR008271">
    <property type="entry name" value="Ser/Thr_kinase_AS"/>
</dbReference>
<keyword evidence="14" id="KW-0808">Transferase</keyword>
<comment type="similarity">
    <text evidence="6">Belongs to the LRWD1 family.</text>
</comment>
<keyword evidence="23" id="KW-0779">Telomere</keyword>
<keyword evidence="10" id="KW-0723">Serine/threonine-protein kinase</keyword>
<gene>
    <name evidence="42" type="ORF">FNV43_RR14635</name>
</gene>
<keyword evidence="21" id="KW-0995">Kinetochore</keyword>
<dbReference type="Pfam" id="PF07714">
    <property type="entry name" value="PK_Tyr_Ser-Thr"/>
    <property type="match status" value="1"/>
</dbReference>
<evidence type="ECO:0000256" key="29">
    <source>
        <dbReference type="ARBA" id="ARBA00023328"/>
    </source>
</evidence>
<evidence type="ECO:0000256" key="24">
    <source>
        <dbReference type="ARBA" id="ARBA00022989"/>
    </source>
</evidence>
<dbReference type="GO" id="GO:0007015">
    <property type="term" value="P:actin filament organization"/>
    <property type="evidence" value="ECO:0007669"/>
    <property type="project" value="UniProtKB-ARBA"/>
</dbReference>
<dbReference type="Proteomes" id="UP000796880">
    <property type="component" value="Unassembled WGS sequence"/>
</dbReference>
<evidence type="ECO:0000256" key="20">
    <source>
        <dbReference type="ARBA" id="ARBA00022777"/>
    </source>
</evidence>
<dbReference type="InterPro" id="IPR019775">
    <property type="entry name" value="WD40_repeat_CS"/>
</dbReference>
<comment type="subunit">
    <text evidence="36">Component of the Arp2/3 complex composed of ARP2, ARP3, ARPC1/p41-ARC, ARPC2/p34-ARC, ARPC3/p21-ARC, ARPC4/p20-ARC and ARPC5/p16-ARC.</text>
</comment>
<dbReference type="FunFam" id="3.30.200.20:FF:000217">
    <property type="entry name" value="probable LRR receptor-like serine/threonine-protein kinase At1g53430"/>
    <property type="match status" value="1"/>
</dbReference>
<keyword evidence="22 39" id="KW-0067">ATP-binding</keyword>
<feature type="repeat" description="WD" evidence="38">
    <location>
        <begin position="1166"/>
        <end position="1198"/>
    </location>
</feature>
<dbReference type="InterPro" id="IPR021720">
    <property type="entry name" value="Malectin_dom"/>
</dbReference>
<dbReference type="GO" id="GO:0005885">
    <property type="term" value="C:Arp2/3 protein complex"/>
    <property type="evidence" value="ECO:0007669"/>
    <property type="project" value="UniProtKB-ARBA"/>
</dbReference>
<dbReference type="PROSITE" id="PS00678">
    <property type="entry name" value="WD_REPEATS_1"/>
    <property type="match status" value="1"/>
</dbReference>
<dbReference type="EC" id="2.7.11.1" evidence="7"/>
<dbReference type="Gene3D" id="2.130.10.10">
    <property type="entry name" value="YVTN repeat-like/Quinoprotein amine dehydrogenase"/>
    <property type="match status" value="1"/>
</dbReference>
<evidence type="ECO:0000256" key="28">
    <source>
        <dbReference type="ARBA" id="ARBA00023212"/>
    </source>
</evidence>
<accession>A0A8K0H3A2</accession>
<evidence type="ECO:0000256" key="7">
    <source>
        <dbReference type="ARBA" id="ARBA00012513"/>
    </source>
</evidence>
<dbReference type="PROSITE" id="PS50011">
    <property type="entry name" value="PROTEIN_KINASE_DOM"/>
    <property type="match status" value="1"/>
</dbReference>
<evidence type="ECO:0000256" key="39">
    <source>
        <dbReference type="PROSITE-ProRule" id="PRU10141"/>
    </source>
</evidence>
<evidence type="ECO:0000256" key="38">
    <source>
        <dbReference type="PROSITE-ProRule" id="PRU00221"/>
    </source>
</evidence>
<evidence type="ECO:0000256" key="26">
    <source>
        <dbReference type="ARBA" id="ARBA00023170"/>
    </source>
</evidence>
<dbReference type="SUPFAM" id="SSF52058">
    <property type="entry name" value="L domain-like"/>
    <property type="match status" value="1"/>
</dbReference>
<evidence type="ECO:0000256" key="40">
    <source>
        <dbReference type="SAM" id="Phobius"/>
    </source>
</evidence>
<feature type="domain" description="Protein kinase" evidence="41">
    <location>
        <begin position="679"/>
        <end position="961"/>
    </location>
</feature>
<evidence type="ECO:0000256" key="18">
    <source>
        <dbReference type="ARBA" id="ARBA00022737"/>
    </source>
</evidence>
<evidence type="ECO:0000256" key="3">
    <source>
        <dbReference type="ARBA" id="ARBA00004574"/>
    </source>
</evidence>
<evidence type="ECO:0000256" key="10">
    <source>
        <dbReference type="ARBA" id="ARBA00022527"/>
    </source>
</evidence>
<evidence type="ECO:0000256" key="13">
    <source>
        <dbReference type="ARBA" id="ARBA00022614"/>
    </source>
</evidence>
<dbReference type="Pfam" id="PF00400">
    <property type="entry name" value="WD40"/>
    <property type="match status" value="2"/>
</dbReference>
<dbReference type="GO" id="GO:0005524">
    <property type="term" value="F:ATP binding"/>
    <property type="evidence" value="ECO:0007669"/>
    <property type="project" value="UniProtKB-UniRule"/>
</dbReference>
<dbReference type="FunFam" id="2.60.120.430:FF:000004">
    <property type="entry name" value="Putative leucine-rich repeat receptor-like serine/threonine-protein kinase"/>
    <property type="match status" value="1"/>
</dbReference>
<dbReference type="CDD" id="cd14066">
    <property type="entry name" value="STKc_IRAK"/>
    <property type="match status" value="1"/>
</dbReference>
<dbReference type="Gene3D" id="1.10.510.10">
    <property type="entry name" value="Transferase(Phosphotransferase) domain 1"/>
    <property type="match status" value="1"/>
</dbReference>
<evidence type="ECO:0000256" key="1">
    <source>
        <dbReference type="ARBA" id="ARBA00004245"/>
    </source>
</evidence>
<evidence type="ECO:0000256" key="21">
    <source>
        <dbReference type="ARBA" id="ARBA00022838"/>
    </source>
</evidence>
<dbReference type="FunFam" id="3.80.10.10:FF:000433">
    <property type="entry name" value="Putative LRR receptor-like serine/threonine-protein kinase isoform A"/>
    <property type="match status" value="1"/>
</dbReference>
<organism evidence="42 43">
    <name type="scientific">Rhamnella rubrinervis</name>
    <dbReference type="NCBI Taxonomy" id="2594499"/>
    <lineage>
        <taxon>Eukaryota</taxon>
        <taxon>Viridiplantae</taxon>
        <taxon>Streptophyta</taxon>
        <taxon>Embryophyta</taxon>
        <taxon>Tracheophyta</taxon>
        <taxon>Spermatophyta</taxon>
        <taxon>Magnoliopsida</taxon>
        <taxon>eudicotyledons</taxon>
        <taxon>Gunneridae</taxon>
        <taxon>Pentapetalae</taxon>
        <taxon>rosids</taxon>
        <taxon>fabids</taxon>
        <taxon>Rosales</taxon>
        <taxon>Rhamnaceae</taxon>
        <taxon>rhamnoid group</taxon>
        <taxon>Rhamneae</taxon>
        <taxon>Rhamnella</taxon>
    </lineage>
</organism>
<evidence type="ECO:0000256" key="27">
    <source>
        <dbReference type="ARBA" id="ARBA00023180"/>
    </source>
</evidence>
<dbReference type="InterPro" id="IPR001680">
    <property type="entry name" value="WD40_rpt"/>
</dbReference>
<dbReference type="PROSITE" id="PS50294">
    <property type="entry name" value="WD_REPEATS_REGION"/>
    <property type="match status" value="1"/>
</dbReference>
<evidence type="ECO:0000256" key="17">
    <source>
        <dbReference type="ARBA" id="ARBA00022729"/>
    </source>
</evidence>
<dbReference type="SMART" id="SM00320">
    <property type="entry name" value="WD40"/>
    <property type="match status" value="5"/>
</dbReference>
<keyword evidence="28" id="KW-0206">Cytoskeleton</keyword>
<evidence type="ECO:0000256" key="35">
    <source>
        <dbReference type="ARBA" id="ARBA00059196"/>
    </source>
</evidence>
<evidence type="ECO:0000256" key="2">
    <source>
        <dbReference type="ARBA" id="ARBA00004479"/>
    </source>
</evidence>
<dbReference type="GO" id="GO:0004674">
    <property type="term" value="F:protein serine/threonine kinase activity"/>
    <property type="evidence" value="ECO:0007669"/>
    <property type="project" value="UniProtKB-KW"/>
</dbReference>
<dbReference type="Pfam" id="PF13855">
    <property type="entry name" value="LRR_8"/>
    <property type="match status" value="1"/>
</dbReference>
<dbReference type="FunFam" id="2.130.10.10:FF:000331">
    <property type="entry name" value="Actin-related protein 2/3 complex subunit"/>
    <property type="match status" value="1"/>
</dbReference>
<evidence type="ECO:0000259" key="41">
    <source>
        <dbReference type="PROSITE" id="PS50011"/>
    </source>
</evidence>
<keyword evidence="18" id="KW-0677">Repeat</keyword>
<keyword evidence="29" id="KW-0137">Centromere</keyword>
<evidence type="ECO:0000256" key="4">
    <source>
        <dbReference type="ARBA" id="ARBA00004629"/>
    </source>
</evidence>
<comment type="catalytic activity">
    <reaction evidence="33">
        <text>L-threonyl-[protein] + ATP = O-phospho-L-threonyl-[protein] + ADP + H(+)</text>
        <dbReference type="Rhea" id="RHEA:46608"/>
        <dbReference type="Rhea" id="RHEA-COMP:11060"/>
        <dbReference type="Rhea" id="RHEA-COMP:11605"/>
        <dbReference type="ChEBI" id="CHEBI:15378"/>
        <dbReference type="ChEBI" id="CHEBI:30013"/>
        <dbReference type="ChEBI" id="CHEBI:30616"/>
        <dbReference type="ChEBI" id="CHEBI:61977"/>
        <dbReference type="ChEBI" id="CHEBI:456216"/>
        <dbReference type="EC" id="2.7.11.1"/>
    </reaction>
</comment>